<evidence type="ECO:0000313" key="2">
    <source>
        <dbReference type="EMBL" id="CAB1457652.1"/>
    </source>
</evidence>
<proteinExistence type="predicted"/>
<reference evidence="2" key="1">
    <citation type="submission" date="2020-03" db="EMBL/GenBank/DDBJ databases">
        <authorList>
            <person name="Weist P."/>
        </authorList>
    </citation>
    <scope>NUCLEOTIDE SEQUENCE</scope>
</reference>
<organism evidence="2 3">
    <name type="scientific">Pleuronectes platessa</name>
    <name type="common">European plaice</name>
    <dbReference type="NCBI Taxonomy" id="8262"/>
    <lineage>
        <taxon>Eukaryota</taxon>
        <taxon>Metazoa</taxon>
        <taxon>Chordata</taxon>
        <taxon>Craniata</taxon>
        <taxon>Vertebrata</taxon>
        <taxon>Euteleostomi</taxon>
        <taxon>Actinopterygii</taxon>
        <taxon>Neopterygii</taxon>
        <taxon>Teleostei</taxon>
        <taxon>Neoteleostei</taxon>
        <taxon>Acanthomorphata</taxon>
        <taxon>Carangaria</taxon>
        <taxon>Pleuronectiformes</taxon>
        <taxon>Pleuronectoidei</taxon>
        <taxon>Pleuronectidae</taxon>
        <taxon>Pleuronectes</taxon>
    </lineage>
</organism>
<dbReference type="EMBL" id="CADEAL010004351">
    <property type="protein sequence ID" value="CAB1457652.1"/>
    <property type="molecule type" value="Genomic_DNA"/>
</dbReference>
<evidence type="ECO:0000313" key="3">
    <source>
        <dbReference type="Proteomes" id="UP001153269"/>
    </source>
</evidence>
<feature type="compositionally biased region" description="Basic and acidic residues" evidence="1">
    <location>
        <begin position="1"/>
        <end position="23"/>
    </location>
</feature>
<name>A0A9N7ZC52_PLEPL</name>
<dbReference type="Proteomes" id="UP001153269">
    <property type="component" value="Unassembled WGS sequence"/>
</dbReference>
<keyword evidence="3" id="KW-1185">Reference proteome</keyword>
<sequence>MFNTVETDRVLRTTRGRQTDRDASYQLKRRSTSVSERPKVDSLSVVLSVSDLTSDLRPSLHPFTSTELSLILRSPHVTVDARWCDRKWKMNLSHQDQGELPLRGGFPPRAPPDRFDESPLPLVWGHRSRGLKETQHCSVFQRTETLRGTFHLQLGSTSSGSQM</sequence>
<evidence type="ECO:0000256" key="1">
    <source>
        <dbReference type="SAM" id="MobiDB-lite"/>
    </source>
</evidence>
<feature type="region of interest" description="Disordered" evidence="1">
    <location>
        <begin position="1"/>
        <end position="33"/>
    </location>
</feature>
<protein>
    <submittedName>
        <fullName evidence="2">Uncharacterized protein</fullName>
    </submittedName>
</protein>
<comment type="caution">
    <text evidence="2">The sequence shown here is derived from an EMBL/GenBank/DDBJ whole genome shotgun (WGS) entry which is preliminary data.</text>
</comment>
<gene>
    <name evidence="2" type="ORF">PLEPLA_LOCUS45476</name>
</gene>
<accession>A0A9N7ZC52</accession>
<dbReference type="AlphaFoldDB" id="A0A9N7ZC52"/>